<proteinExistence type="predicted"/>
<gene>
    <name evidence="2" type="ORF">C8F04DRAFT_568386</name>
</gene>
<accession>A0AAD6X744</accession>
<evidence type="ECO:0000313" key="2">
    <source>
        <dbReference type="EMBL" id="KAJ7034614.1"/>
    </source>
</evidence>
<organism evidence="2 3">
    <name type="scientific">Mycena alexandri</name>
    <dbReference type="NCBI Taxonomy" id="1745969"/>
    <lineage>
        <taxon>Eukaryota</taxon>
        <taxon>Fungi</taxon>
        <taxon>Dikarya</taxon>
        <taxon>Basidiomycota</taxon>
        <taxon>Agaricomycotina</taxon>
        <taxon>Agaricomycetes</taxon>
        <taxon>Agaricomycetidae</taxon>
        <taxon>Agaricales</taxon>
        <taxon>Marasmiineae</taxon>
        <taxon>Mycenaceae</taxon>
        <taxon>Mycena</taxon>
    </lineage>
</organism>
<reference evidence="2" key="1">
    <citation type="submission" date="2023-03" db="EMBL/GenBank/DDBJ databases">
        <title>Massive genome expansion in bonnet fungi (Mycena s.s.) driven by repeated elements and novel gene families across ecological guilds.</title>
        <authorList>
            <consortium name="Lawrence Berkeley National Laboratory"/>
            <person name="Harder C.B."/>
            <person name="Miyauchi S."/>
            <person name="Viragh M."/>
            <person name="Kuo A."/>
            <person name="Thoen E."/>
            <person name="Andreopoulos B."/>
            <person name="Lu D."/>
            <person name="Skrede I."/>
            <person name="Drula E."/>
            <person name="Henrissat B."/>
            <person name="Morin E."/>
            <person name="Kohler A."/>
            <person name="Barry K."/>
            <person name="LaButti K."/>
            <person name="Morin E."/>
            <person name="Salamov A."/>
            <person name="Lipzen A."/>
            <person name="Mereny Z."/>
            <person name="Hegedus B."/>
            <person name="Baldrian P."/>
            <person name="Stursova M."/>
            <person name="Weitz H."/>
            <person name="Taylor A."/>
            <person name="Grigoriev I.V."/>
            <person name="Nagy L.G."/>
            <person name="Martin F."/>
            <person name="Kauserud H."/>
        </authorList>
    </citation>
    <scope>NUCLEOTIDE SEQUENCE</scope>
    <source>
        <strain evidence="2">CBHHK200</strain>
    </source>
</reference>
<dbReference type="AlphaFoldDB" id="A0AAD6X744"/>
<dbReference type="Proteomes" id="UP001218188">
    <property type="component" value="Unassembled WGS sequence"/>
</dbReference>
<evidence type="ECO:0000256" key="1">
    <source>
        <dbReference type="SAM" id="MobiDB-lite"/>
    </source>
</evidence>
<sequence>MPKPSAGSSDPDPYASPSRPHLNAAHSTQCSANPGNTNPQTSPHSLPASEYVLPLLRAGPRSTGKPGVVRKQTHRQCTNLSALDSLGDANDPHGSAETAASMKESDASASSSLSFERTFRMRGWGVRGRGRAGTRFLSSHFLCVHSTCDALACLAPSEGYSYPHPPRFFFLFVRSPSLYSRPHSCSVTMRMSTASSFASFPESQGTARAGYDAARVRVRVWVRMRPCLFPGGGFTIRS</sequence>
<dbReference type="EMBL" id="JARJCM010000056">
    <property type="protein sequence ID" value="KAJ7034614.1"/>
    <property type="molecule type" value="Genomic_DNA"/>
</dbReference>
<evidence type="ECO:0000313" key="3">
    <source>
        <dbReference type="Proteomes" id="UP001218188"/>
    </source>
</evidence>
<protein>
    <submittedName>
        <fullName evidence="2">Uncharacterized protein</fullName>
    </submittedName>
</protein>
<name>A0AAD6X744_9AGAR</name>
<comment type="caution">
    <text evidence="2">The sequence shown here is derived from an EMBL/GenBank/DDBJ whole genome shotgun (WGS) entry which is preliminary data.</text>
</comment>
<feature type="region of interest" description="Disordered" evidence="1">
    <location>
        <begin position="1"/>
        <end position="47"/>
    </location>
</feature>
<feature type="compositionally biased region" description="Polar residues" evidence="1">
    <location>
        <begin position="25"/>
        <end position="44"/>
    </location>
</feature>
<keyword evidence="3" id="KW-1185">Reference proteome</keyword>
<feature type="region of interest" description="Disordered" evidence="1">
    <location>
        <begin position="81"/>
        <end position="107"/>
    </location>
</feature>